<evidence type="ECO:0000313" key="3">
    <source>
        <dbReference type="Proteomes" id="UP000542674"/>
    </source>
</evidence>
<reference evidence="2 3" key="1">
    <citation type="submission" date="2020-08" db="EMBL/GenBank/DDBJ databases">
        <title>Sequencing the genomes of 1000 actinobacteria strains.</title>
        <authorList>
            <person name="Klenk H.-P."/>
        </authorList>
    </citation>
    <scope>NUCLEOTIDE SEQUENCE [LARGE SCALE GENOMIC DNA]</scope>
    <source>
        <strain evidence="2 3">DSM 45084</strain>
    </source>
</reference>
<keyword evidence="3" id="KW-1185">Reference proteome</keyword>
<dbReference type="EMBL" id="JACHJS010000001">
    <property type="protein sequence ID" value="MBB4965353.1"/>
    <property type="molecule type" value="Genomic_DNA"/>
</dbReference>
<dbReference type="Proteomes" id="UP000542674">
    <property type="component" value="Unassembled WGS sequence"/>
</dbReference>
<gene>
    <name evidence="2" type="ORF">F4559_002712</name>
</gene>
<dbReference type="AlphaFoldDB" id="A0A7W7T2I1"/>
<comment type="caution">
    <text evidence="2">The sequence shown here is derived from an EMBL/GenBank/DDBJ whole genome shotgun (WGS) entry which is preliminary data.</text>
</comment>
<dbReference type="RefSeq" id="WP_184668850.1">
    <property type="nucleotide sequence ID" value="NZ_BAABAI010000001.1"/>
</dbReference>
<protein>
    <submittedName>
        <fullName evidence="2">Uncharacterized protein</fullName>
    </submittedName>
</protein>
<name>A0A7W7T2I1_9PSEU</name>
<accession>A0A7W7T2I1</accession>
<feature type="region of interest" description="Disordered" evidence="1">
    <location>
        <begin position="255"/>
        <end position="299"/>
    </location>
</feature>
<evidence type="ECO:0000256" key="1">
    <source>
        <dbReference type="SAM" id="MobiDB-lite"/>
    </source>
</evidence>
<organism evidence="2 3">
    <name type="scientific">Saccharothrix violaceirubra</name>
    <dbReference type="NCBI Taxonomy" id="413306"/>
    <lineage>
        <taxon>Bacteria</taxon>
        <taxon>Bacillati</taxon>
        <taxon>Actinomycetota</taxon>
        <taxon>Actinomycetes</taxon>
        <taxon>Pseudonocardiales</taxon>
        <taxon>Pseudonocardiaceae</taxon>
        <taxon>Saccharothrix</taxon>
    </lineage>
</organism>
<proteinExistence type="predicted"/>
<sequence>MLHAPAYWDFLTASASAASARPRRLDGWRLAYLVEGGPVDVFGVRELPDGRRSRRRFVARCPVFSAVPPPALTGEWQLYAVPLPGGRLRELHEPGFPWWAALAPALDRALQAMSGRTRPAHPPRDSVPLWPGPLAAGRSALCVRRPLWLWARGGFRVNGGDVVTARRDAVLLTAGDWIGAEDDCVLALRTTEEVLRAGGLTDVVGGHLTRLAWAAMAEARADDERLLAALAERRRAHRSALAATAHRALGELGLGARTGPVDRTGGGPRGPVVRSGEPRDLAGRAGGEPQDLMGRAGGEPHDVLRAVTGWGR</sequence>
<evidence type="ECO:0000313" key="2">
    <source>
        <dbReference type="EMBL" id="MBB4965353.1"/>
    </source>
</evidence>